<sequence length="110" mass="12682">MNDIIVITALAKAQQLLLDLQEREYILSQVNAAKEDPLMVLYVAEELRLKRKKELKKDNASKLKAMVDEVSSWRDFMKTGKKGKKGEIRPPKLKTEDPNKSYVQRPVKRG</sequence>
<feature type="compositionally biased region" description="Basic and acidic residues" evidence="1">
    <location>
        <begin position="85"/>
        <end position="99"/>
    </location>
</feature>
<evidence type="ECO:0000313" key="3">
    <source>
        <dbReference type="Proteomes" id="UP000287651"/>
    </source>
</evidence>
<dbReference type="EMBL" id="AMZH03004011">
    <property type="protein sequence ID" value="RRT70454.1"/>
    <property type="molecule type" value="Genomic_DNA"/>
</dbReference>
<reference evidence="3" key="1">
    <citation type="journal article" date="2014" name="Agronomy (Basel)">
        <title>A Draft Genome Sequence for Ensete ventricosum, the Drought-Tolerant Tree Against Hunger.</title>
        <authorList>
            <person name="Harrison J."/>
            <person name="Moore K.A."/>
            <person name="Paszkiewicz K."/>
            <person name="Jones T."/>
            <person name="Grant M."/>
            <person name="Ambacheew D."/>
            <person name="Muzemil S."/>
            <person name="Studholme D.J."/>
        </authorList>
    </citation>
    <scope>NUCLEOTIDE SEQUENCE [LARGE SCALE GENOMIC DNA]</scope>
</reference>
<feature type="region of interest" description="Disordered" evidence="1">
    <location>
        <begin position="78"/>
        <end position="110"/>
    </location>
</feature>
<evidence type="ECO:0000313" key="2">
    <source>
        <dbReference type="EMBL" id="RRT70454.1"/>
    </source>
</evidence>
<dbReference type="AlphaFoldDB" id="A0A427A2K5"/>
<evidence type="ECO:0000256" key="1">
    <source>
        <dbReference type="SAM" id="MobiDB-lite"/>
    </source>
</evidence>
<gene>
    <name evidence="2" type="ORF">B296_00011504</name>
</gene>
<organism evidence="2 3">
    <name type="scientific">Ensete ventricosum</name>
    <name type="common">Abyssinian banana</name>
    <name type="synonym">Musa ensete</name>
    <dbReference type="NCBI Taxonomy" id="4639"/>
    <lineage>
        <taxon>Eukaryota</taxon>
        <taxon>Viridiplantae</taxon>
        <taxon>Streptophyta</taxon>
        <taxon>Embryophyta</taxon>
        <taxon>Tracheophyta</taxon>
        <taxon>Spermatophyta</taxon>
        <taxon>Magnoliopsida</taxon>
        <taxon>Liliopsida</taxon>
        <taxon>Zingiberales</taxon>
        <taxon>Musaceae</taxon>
        <taxon>Ensete</taxon>
    </lineage>
</organism>
<proteinExistence type="predicted"/>
<name>A0A427A2K5_ENSVE</name>
<protein>
    <submittedName>
        <fullName evidence="2">Uncharacterized protein</fullName>
    </submittedName>
</protein>
<dbReference type="PANTHER" id="PTHR46620">
    <property type="entry name" value="J DOMAIN-CONTAINING PROTEIN SPF31"/>
    <property type="match status" value="1"/>
</dbReference>
<dbReference type="PANTHER" id="PTHR46620:SF1">
    <property type="entry name" value="J DOMAIN-CONTAINING PROTEIN SPF31"/>
    <property type="match status" value="1"/>
</dbReference>
<dbReference type="Proteomes" id="UP000287651">
    <property type="component" value="Unassembled WGS sequence"/>
</dbReference>
<accession>A0A427A2K5</accession>
<comment type="caution">
    <text evidence="2">The sequence shown here is derived from an EMBL/GenBank/DDBJ whole genome shotgun (WGS) entry which is preliminary data.</text>
</comment>